<gene>
    <name evidence="2" type="ORF">K227x_17180</name>
</gene>
<organism evidence="2 3">
    <name type="scientific">Rubripirellula lacrimiformis</name>
    <dbReference type="NCBI Taxonomy" id="1930273"/>
    <lineage>
        <taxon>Bacteria</taxon>
        <taxon>Pseudomonadati</taxon>
        <taxon>Planctomycetota</taxon>
        <taxon>Planctomycetia</taxon>
        <taxon>Pirellulales</taxon>
        <taxon>Pirellulaceae</taxon>
        <taxon>Rubripirellula</taxon>
    </lineage>
</organism>
<keyword evidence="1" id="KW-1133">Transmembrane helix</keyword>
<reference evidence="2 3" key="1">
    <citation type="submission" date="2019-02" db="EMBL/GenBank/DDBJ databases">
        <title>Deep-cultivation of Planctomycetes and their phenomic and genomic characterization uncovers novel biology.</title>
        <authorList>
            <person name="Wiegand S."/>
            <person name="Jogler M."/>
            <person name="Boedeker C."/>
            <person name="Pinto D."/>
            <person name="Vollmers J."/>
            <person name="Rivas-Marin E."/>
            <person name="Kohn T."/>
            <person name="Peeters S.H."/>
            <person name="Heuer A."/>
            <person name="Rast P."/>
            <person name="Oberbeckmann S."/>
            <person name="Bunk B."/>
            <person name="Jeske O."/>
            <person name="Meyerdierks A."/>
            <person name="Storesund J.E."/>
            <person name="Kallscheuer N."/>
            <person name="Luecker S."/>
            <person name="Lage O.M."/>
            <person name="Pohl T."/>
            <person name="Merkel B.J."/>
            <person name="Hornburger P."/>
            <person name="Mueller R.-W."/>
            <person name="Bruemmer F."/>
            <person name="Labrenz M."/>
            <person name="Spormann A.M."/>
            <person name="Op den Camp H."/>
            <person name="Overmann J."/>
            <person name="Amann R."/>
            <person name="Jetten M.S.M."/>
            <person name="Mascher T."/>
            <person name="Medema M.H."/>
            <person name="Devos D.P."/>
            <person name="Kaster A.-K."/>
            <person name="Ovreas L."/>
            <person name="Rohde M."/>
            <person name="Galperin M.Y."/>
            <person name="Jogler C."/>
        </authorList>
    </citation>
    <scope>NUCLEOTIDE SEQUENCE [LARGE SCALE GENOMIC DNA]</scope>
    <source>
        <strain evidence="2 3">K22_7</strain>
    </source>
</reference>
<keyword evidence="3" id="KW-1185">Reference proteome</keyword>
<proteinExistence type="predicted"/>
<evidence type="ECO:0000256" key="1">
    <source>
        <dbReference type="SAM" id="Phobius"/>
    </source>
</evidence>
<sequence length="113" mass="13094">MIELQRTSRDAWWFVLPILSFFVAAFTYISAAVHGLGPVVGRVYSDASWVAPPICVVLWCMLVWYVYRLVAYRRGVLPRCLRDLLERINQPDLEVCSRRQCRRIFRGCGENVG</sequence>
<keyword evidence="1" id="KW-0472">Membrane</keyword>
<dbReference type="Proteomes" id="UP000318538">
    <property type="component" value="Chromosome"/>
</dbReference>
<dbReference type="KEGG" id="rlc:K227x_17180"/>
<evidence type="ECO:0000313" key="3">
    <source>
        <dbReference type="Proteomes" id="UP000318538"/>
    </source>
</evidence>
<protein>
    <submittedName>
        <fullName evidence="2">Uncharacterized protein</fullName>
    </submittedName>
</protein>
<feature type="transmembrane region" description="Helical" evidence="1">
    <location>
        <begin position="49"/>
        <end position="67"/>
    </location>
</feature>
<feature type="transmembrane region" description="Helical" evidence="1">
    <location>
        <begin position="12"/>
        <end position="37"/>
    </location>
</feature>
<evidence type="ECO:0000313" key="2">
    <source>
        <dbReference type="EMBL" id="QDT03336.1"/>
    </source>
</evidence>
<dbReference type="AlphaFoldDB" id="A0A517N864"/>
<dbReference type="EMBL" id="CP036525">
    <property type="protein sequence ID" value="QDT03336.1"/>
    <property type="molecule type" value="Genomic_DNA"/>
</dbReference>
<keyword evidence="1" id="KW-0812">Transmembrane</keyword>
<name>A0A517N864_9BACT</name>
<accession>A0A517N864</accession>